<reference evidence="1" key="1">
    <citation type="submission" date="2022-07" db="EMBL/GenBank/DDBJ databases">
        <title>Complete genome of DND4.</title>
        <authorList>
            <person name="Cao G."/>
        </authorList>
    </citation>
    <scope>NUCLEOTIDE SEQUENCE</scope>
    <source>
        <strain evidence="1">DND4</strain>
    </source>
</reference>
<dbReference type="Proteomes" id="UP001060245">
    <property type="component" value="Chromosome"/>
</dbReference>
<keyword evidence="1" id="KW-0436">Ligase</keyword>
<evidence type="ECO:0000313" key="2">
    <source>
        <dbReference type="Proteomes" id="UP001060245"/>
    </source>
</evidence>
<sequence>MTLSTSSGQASAAQLPDPAVLVLEDGTRHTGRAYGARGRTLGEVVFATGMSGYQETITDPSYAGQIVLQTAPHIGNTGMNDEDAESRRIWVAGYIVRDPSRVVSNWRANASLDDVLVEDGVVGISGIDTRSITRHIRSAGSMRGGIFSGADAALDPQEQVRIVREAPEMAGRNLSAEVSVDVATVTTAMGERIGNLAVLDLGVKQATIDNLAARGFEVHVLPQNVTIDDIRAVDPVAVFYSNGPGDPAASGDHVELLRSVLDAGLPFFGICFGNQLLGRALGLGTYKLPFGHRGINQPVLDKQTGRVEITAHNHGFAVEAPLEGTFDSPNGYGKVEVSHVGLNDNVVEGLRALDIPAFSVQYHPEAAAGPHDANYLFDRFRDLVIASQKDSK</sequence>
<protein>
    <submittedName>
        <fullName evidence="1">Glutamine-hydrolyzing carbamoyl-phosphate synthase small subunit</fullName>
        <ecNumber evidence="1">6.3.5.5</ecNumber>
    </submittedName>
</protein>
<proteinExistence type="predicted"/>
<organism evidence="1 2">
    <name type="scientific">Microbacterium maritypicum</name>
    <name type="common">Microbacterium liquefaciens</name>
    <dbReference type="NCBI Taxonomy" id="33918"/>
    <lineage>
        <taxon>Bacteria</taxon>
        <taxon>Bacillati</taxon>
        <taxon>Actinomycetota</taxon>
        <taxon>Actinomycetes</taxon>
        <taxon>Micrococcales</taxon>
        <taxon>Microbacteriaceae</taxon>
        <taxon>Microbacterium</taxon>
    </lineage>
</organism>
<evidence type="ECO:0000313" key="1">
    <source>
        <dbReference type="EMBL" id="UTT54663.1"/>
    </source>
</evidence>
<dbReference type="EC" id="6.3.5.5" evidence="1"/>
<name>A0ACD4BB20_MICMQ</name>
<keyword evidence="2" id="KW-1185">Reference proteome</keyword>
<dbReference type="EMBL" id="CP101471">
    <property type="protein sequence ID" value="UTT54663.1"/>
    <property type="molecule type" value="Genomic_DNA"/>
</dbReference>
<accession>A0ACD4BB20</accession>
<gene>
    <name evidence="1" type="primary">carA</name>
    <name evidence="1" type="ORF">NMQ05_08835</name>
</gene>